<dbReference type="Proteomes" id="UP001320420">
    <property type="component" value="Unassembled WGS sequence"/>
</dbReference>
<dbReference type="PANTHER" id="PTHR38121:SF5">
    <property type="entry name" value="GH16 DOMAIN-CONTAINING PROTEIN"/>
    <property type="match status" value="1"/>
</dbReference>
<dbReference type="SUPFAM" id="SSF49899">
    <property type="entry name" value="Concanavalin A-like lectins/glucanases"/>
    <property type="match status" value="1"/>
</dbReference>
<sequence>MRPWKGHRYAMNPSSWLLAAALLIFSDTTLADCECGYAITPAGSEKLVFTDLLESDFVHLDVTDRSQEYGKYGWAAQAFNMSMQAARGPYGESFTLDNVVANNIADVSVFDQAGEDGGDAGVRLVVKSESVDSMLSASELATTDLNYFHGTFRAGIKLTDVAGTCSAFFWYFNDTQEIDMEFLSAQFNRDNGSFPVNLVLQSAEAKDAGFDAADTKDFKRVNLPFDPTTDFHEYRFDYLDKEVVFYADGTEIARMNGSSVPTEPGHLLLSHWSNGNPGWSKGPPETDATTTISYVKAYYNSSLDSRQSDYAARCADPAAAGAVCDIPDNDPTHFFTYETNQTVNQTTYLDDENTAAHATLLLWPLMLGATLVSSAWVFGL</sequence>
<proteinExistence type="predicted"/>
<dbReference type="InterPro" id="IPR000757">
    <property type="entry name" value="Beta-glucanase-like"/>
</dbReference>
<dbReference type="PANTHER" id="PTHR38121">
    <property type="entry name" value="GH16 DOMAIN-CONTAINING PROTEIN"/>
    <property type="match status" value="1"/>
</dbReference>
<feature type="domain" description="GH16" evidence="2">
    <location>
        <begin position="2"/>
        <end position="303"/>
    </location>
</feature>
<reference evidence="3 4" key="1">
    <citation type="submission" date="2024-02" db="EMBL/GenBank/DDBJ databases">
        <title>De novo assembly and annotation of 12 fungi associated with fruit tree decline syndrome in Ontario, Canada.</title>
        <authorList>
            <person name="Sulman M."/>
            <person name="Ellouze W."/>
            <person name="Ilyukhin E."/>
        </authorList>
    </citation>
    <scope>NUCLEOTIDE SEQUENCE [LARGE SCALE GENOMIC DNA]</scope>
    <source>
        <strain evidence="3 4">M11/M66-122</strain>
    </source>
</reference>
<gene>
    <name evidence="3" type="ORF">SLS62_006422</name>
</gene>
<feature type="chain" id="PRO_5042883330" description="GH16 domain-containing protein" evidence="1">
    <location>
        <begin position="32"/>
        <end position="380"/>
    </location>
</feature>
<dbReference type="CDD" id="cd00413">
    <property type="entry name" value="Glyco_hydrolase_16"/>
    <property type="match status" value="1"/>
</dbReference>
<dbReference type="Gene3D" id="2.60.120.200">
    <property type="match status" value="1"/>
</dbReference>
<evidence type="ECO:0000256" key="1">
    <source>
        <dbReference type="SAM" id="SignalP"/>
    </source>
</evidence>
<protein>
    <recommendedName>
        <fullName evidence="2">GH16 domain-containing protein</fullName>
    </recommendedName>
</protein>
<keyword evidence="4" id="KW-1185">Reference proteome</keyword>
<evidence type="ECO:0000259" key="2">
    <source>
        <dbReference type="PROSITE" id="PS51762"/>
    </source>
</evidence>
<organism evidence="3 4">
    <name type="scientific">Diatrype stigma</name>
    <dbReference type="NCBI Taxonomy" id="117547"/>
    <lineage>
        <taxon>Eukaryota</taxon>
        <taxon>Fungi</taxon>
        <taxon>Dikarya</taxon>
        <taxon>Ascomycota</taxon>
        <taxon>Pezizomycotina</taxon>
        <taxon>Sordariomycetes</taxon>
        <taxon>Xylariomycetidae</taxon>
        <taxon>Xylariales</taxon>
        <taxon>Diatrypaceae</taxon>
        <taxon>Diatrype</taxon>
    </lineage>
</organism>
<keyword evidence="1" id="KW-0732">Signal</keyword>
<evidence type="ECO:0000313" key="4">
    <source>
        <dbReference type="Proteomes" id="UP001320420"/>
    </source>
</evidence>
<comment type="caution">
    <text evidence="3">The sequence shown here is derived from an EMBL/GenBank/DDBJ whole genome shotgun (WGS) entry which is preliminary data.</text>
</comment>
<name>A0AAN9UQQ0_9PEZI</name>
<dbReference type="EMBL" id="JAKJXP020000047">
    <property type="protein sequence ID" value="KAK7751597.1"/>
    <property type="molecule type" value="Genomic_DNA"/>
</dbReference>
<dbReference type="Pfam" id="PF00722">
    <property type="entry name" value="Glyco_hydro_16"/>
    <property type="match status" value="1"/>
</dbReference>
<dbReference type="PROSITE" id="PS51762">
    <property type="entry name" value="GH16_2"/>
    <property type="match status" value="1"/>
</dbReference>
<feature type="signal peptide" evidence="1">
    <location>
        <begin position="1"/>
        <end position="31"/>
    </location>
</feature>
<dbReference type="InterPro" id="IPR013320">
    <property type="entry name" value="ConA-like_dom_sf"/>
</dbReference>
<dbReference type="GO" id="GO:0005975">
    <property type="term" value="P:carbohydrate metabolic process"/>
    <property type="evidence" value="ECO:0007669"/>
    <property type="project" value="InterPro"/>
</dbReference>
<dbReference type="AlphaFoldDB" id="A0AAN9UQQ0"/>
<dbReference type="GO" id="GO:0004553">
    <property type="term" value="F:hydrolase activity, hydrolyzing O-glycosyl compounds"/>
    <property type="evidence" value="ECO:0007669"/>
    <property type="project" value="InterPro"/>
</dbReference>
<evidence type="ECO:0000313" key="3">
    <source>
        <dbReference type="EMBL" id="KAK7751597.1"/>
    </source>
</evidence>
<accession>A0AAN9UQQ0</accession>